<proteinExistence type="predicted"/>
<keyword evidence="2" id="KW-1185">Reference proteome</keyword>
<gene>
    <name evidence="1" type="ORF">ACFOZ9_03160</name>
</gene>
<reference evidence="2" key="1">
    <citation type="journal article" date="2019" name="Int. J. Syst. Evol. Microbiol.">
        <title>The Global Catalogue of Microorganisms (GCM) 10K type strain sequencing project: providing services to taxonomists for standard genome sequencing and annotation.</title>
        <authorList>
            <consortium name="The Broad Institute Genomics Platform"/>
            <consortium name="The Broad Institute Genome Sequencing Center for Infectious Disease"/>
            <person name="Wu L."/>
            <person name="Ma J."/>
        </authorList>
    </citation>
    <scope>NUCLEOTIDE SEQUENCE [LARGE SCALE GENOMIC DNA]</scope>
    <source>
        <strain evidence="2">CCUG 56029</strain>
    </source>
</reference>
<name>A0ABV8XKT7_9DEIO</name>
<protein>
    <submittedName>
        <fullName evidence="1">Uncharacterized protein</fullName>
    </submittedName>
</protein>
<sequence>MDTPGVWARVRAFTRGERDAHTLYAYRRAGTQIHPMLDAAERRRFELLVSGTGPFAVKRHVGLELAFAWNAFALQTLGDKMLEADEAANPGTAGFVPPVAFDQVQGYDEQVQRWLGFASQAADDPEFDVPASTLPATLPRWSRWSRVPDRTWTP</sequence>
<evidence type="ECO:0000313" key="1">
    <source>
        <dbReference type="EMBL" id="MFC4425197.1"/>
    </source>
</evidence>
<accession>A0ABV8XKT7</accession>
<dbReference type="Proteomes" id="UP001595998">
    <property type="component" value="Unassembled WGS sequence"/>
</dbReference>
<organism evidence="1 2">
    <name type="scientific">Deinococcus navajonensis</name>
    <dbReference type="NCBI Taxonomy" id="309884"/>
    <lineage>
        <taxon>Bacteria</taxon>
        <taxon>Thermotogati</taxon>
        <taxon>Deinococcota</taxon>
        <taxon>Deinococci</taxon>
        <taxon>Deinococcales</taxon>
        <taxon>Deinococcaceae</taxon>
        <taxon>Deinococcus</taxon>
    </lineage>
</organism>
<dbReference type="EMBL" id="JBHSEH010000004">
    <property type="protein sequence ID" value="MFC4425197.1"/>
    <property type="molecule type" value="Genomic_DNA"/>
</dbReference>
<comment type="caution">
    <text evidence="1">The sequence shown here is derived from an EMBL/GenBank/DDBJ whole genome shotgun (WGS) entry which is preliminary data.</text>
</comment>
<dbReference type="RefSeq" id="WP_380036324.1">
    <property type="nucleotide sequence ID" value="NZ_JBHSEH010000004.1"/>
</dbReference>
<evidence type="ECO:0000313" key="2">
    <source>
        <dbReference type="Proteomes" id="UP001595998"/>
    </source>
</evidence>